<proteinExistence type="predicted"/>
<dbReference type="Gene3D" id="3.40.50.300">
    <property type="entry name" value="P-loop containing nucleotide triphosphate hydrolases"/>
    <property type="match status" value="1"/>
</dbReference>
<evidence type="ECO:0008006" key="2">
    <source>
        <dbReference type="Google" id="ProtNLM"/>
    </source>
</evidence>
<protein>
    <recommendedName>
        <fullName evidence="2">DNA polymerase III delta N-terminal domain-containing protein</fullName>
    </recommendedName>
</protein>
<dbReference type="EMBL" id="UINC01001213">
    <property type="protein sequence ID" value="SUZ74502.1"/>
    <property type="molecule type" value="Genomic_DNA"/>
</dbReference>
<accession>A0A381Q5C2</accession>
<evidence type="ECO:0000313" key="1">
    <source>
        <dbReference type="EMBL" id="SUZ74502.1"/>
    </source>
</evidence>
<feature type="non-terminal residue" evidence="1">
    <location>
        <position position="360"/>
    </location>
</feature>
<dbReference type="PANTHER" id="PTHR11669:SF8">
    <property type="entry name" value="DNA POLYMERASE III SUBUNIT DELTA"/>
    <property type="match status" value="1"/>
</dbReference>
<dbReference type="SUPFAM" id="SSF52540">
    <property type="entry name" value="P-loop containing nucleoside triphosphate hydrolases"/>
    <property type="match status" value="1"/>
</dbReference>
<dbReference type="Pfam" id="PF13177">
    <property type="entry name" value="DNA_pol3_delta2"/>
    <property type="match status" value="1"/>
</dbReference>
<feature type="non-terminal residue" evidence="1">
    <location>
        <position position="1"/>
    </location>
</feature>
<gene>
    <name evidence="1" type="ORF">METZ01_LOCUS27356</name>
</gene>
<name>A0A381Q5C2_9ZZZZ</name>
<dbReference type="InterPro" id="IPR027417">
    <property type="entry name" value="P-loop_NTPase"/>
</dbReference>
<dbReference type="GO" id="GO:0006261">
    <property type="term" value="P:DNA-templated DNA replication"/>
    <property type="evidence" value="ECO:0007669"/>
    <property type="project" value="TreeGrafter"/>
</dbReference>
<sequence length="360" mass="40578">MLFDEILGQEHLKQMIQSSLSNNSFPQSKIIVDKDGYGGLLFALAISERLLLEKGFKNSDVLNHPDLNFVFPLFSSKDLASELNKEWLSYIGDNKFPNIVGWMSASNSSGSQGSIRVKEVESMHKYASLKSFYGKKKVFIIWGGELLMLRAANKLLTILEEPPVDCYFIIITRNINEILPTIRSRCQISSLSPAIPELIEEKIKAINPDLDAKKITSASMGSWGRCLRYIQEGDNSFEHEADFVDCLRLAFKAKKSKEAIIGLMAWSNKMATLKKEEQKGFLSYCLYLIREALLLSYGAPSLSSFISSSDFEINKLSPFIHSKNILNIVNLIEDAHYSITRNVSSKIVFSTFCLNLTKQL</sequence>
<dbReference type="InterPro" id="IPR050238">
    <property type="entry name" value="DNA_Rep/Repair_Clamp_Loader"/>
</dbReference>
<dbReference type="AlphaFoldDB" id="A0A381Q5C2"/>
<organism evidence="1">
    <name type="scientific">marine metagenome</name>
    <dbReference type="NCBI Taxonomy" id="408172"/>
    <lineage>
        <taxon>unclassified sequences</taxon>
        <taxon>metagenomes</taxon>
        <taxon>ecological metagenomes</taxon>
    </lineage>
</organism>
<dbReference type="PANTHER" id="PTHR11669">
    <property type="entry name" value="REPLICATION FACTOR C / DNA POLYMERASE III GAMMA-TAU SUBUNIT"/>
    <property type="match status" value="1"/>
</dbReference>
<reference evidence="1" key="1">
    <citation type="submission" date="2018-05" db="EMBL/GenBank/DDBJ databases">
        <authorList>
            <person name="Lanie J.A."/>
            <person name="Ng W.-L."/>
            <person name="Kazmierczak K.M."/>
            <person name="Andrzejewski T.M."/>
            <person name="Davidsen T.M."/>
            <person name="Wayne K.J."/>
            <person name="Tettelin H."/>
            <person name="Glass J.I."/>
            <person name="Rusch D."/>
            <person name="Podicherti R."/>
            <person name="Tsui H.-C.T."/>
            <person name="Winkler M.E."/>
        </authorList>
    </citation>
    <scope>NUCLEOTIDE SEQUENCE</scope>
</reference>